<gene>
    <name evidence="1" type="ORF">H9L05_19610</name>
</gene>
<dbReference type="InterPro" id="IPR046723">
    <property type="entry name" value="DUF6615"/>
</dbReference>
<name>A0A7H0GUV5_9BACT</name>
<dbReference type="Pfam" id="PF20320">
    <property type="entry name" value="DUF6615"/>
    <property type="match status" value="1"/>
</dbReference>
<organism evidence="1 2">
    <name type="scientific">Hymenobacter qilianensis</name>
    <dbReference type="NCBI Taxonomy" id="1385715"/>
    <lineage>
        <taxon>Bacteria</taxon>
        <taxon>Pseudomonadati</taxon>
        <taxon>Bacteroidota</taxon>
        <taxon>Cytophagia</taxon>
        <taxon>Cytophagales</taxon>
        <taxon>Hymenobacteraceae</taxon>
        <taxon>Hymenobacter</taxon>
    </lineage>
</organism>
<sequence>MIDPAIPKLFKKIAEYLWKDLGQRHKFGLDKAEIGITDDIIFYLKRFTHGRHNSGITIWKAKDEVTYGHDIDLFIQDYSQNYYWFPLQAKVLFNNKIYKSVKHESHQQWTLLKRLKRKSQAAGIWCEPYYLFYNGFTQKSLSYYVARKQPHGSVVGYGALGCSLVDPYLVGKACIKGANPKYSDFHTNIRLKASPRKVLPWHKIFNQVNRKTRNLPVVNLLTNNDIQNRSSFYSQIVEPAYEAIPQAYYYPGPFTDVSLEDESRGRYMVVINQVDIEWLLFSTLFKE</sequence>
<dbReference type="AlphaFoldDB" id="A0A7H0GUV5"/>
<protein>
    <submittedName>
        <fullName evidence="1">Uncharacterized protein</fullName>
    </submittedName>
</protein>
<reference evidence="1 2" key="1">
    <citation type="submission" date="2020-08" db="EMBL/GenBank/DDBJ databases">
        <title>Genome sequence of Hymenobacter qilianensis JCM 19763T.</title>
        <authorList>
            <person name="Hyun D.-W."/>
            <person name="Bae J.-W."/>
        </authorList>
    </citation>
    <scope>NUCLEOTIDE SEQUENCE [LARGE SCALE GENOMIC DNA]</scope>
    <source>
        <strain evidence="1 2">JCM 19763</strain>
    </source>
</reference>
<proteinExistence type="predicted"/>
<keyword evidence="2" id="KW-1185">Reference proteome</keyword>
<accession>A0A7H0GUV5</accession>
<evidence type="ECO:0000313" key="1">
    <source>
        <dbReference type="EMBL" id="QNP52071.1"/>
    </source>
</evidence>
<dbReference type="Proteomes" id="UP000516093">
    <property type="component" value="Chromosome"/>
</dbReference>
<dbReference type="RefSeq" id="WP_187732337.1">
    <property type="nucleotide sequence ID" value="NZ_BMFN01000002.1"/>
</dbReference>
<evidence type="ECO:0000313" key="2">
    <source>
        <dbReference type="Proteomes" id="UP000516093"/>
    </source>
</evidence>
<dbReference type="KEGG" id="hqi:H9L05_19610"/>
<dbReference type="EMBL" id="CP060784">
    <property type="protein sequence ID" value="QNP52071.1"/>
    <property type="molecule type" value="Genomic_DNA"/>
</dbReference>